<sequence length="152" mass="17250">MSIVIRIAEAKDLLPIQRLVAKAGLTEEGIEKRLDHFLVVETDEKEIVGTVGIEPLGKDGLLRSLVIKSEHWNAKIGLDFLEIALAYAKQKELDQLYLITPRSLEFFEYLGFKIIEDEHIPEHVENSPHFGQYVKGVTKLMALDLQNLDKAK</sequence>
<reference evidence="2" key="1">
    <citation type="submission" date="2024-05" db="EMBL/GenBank/DDBJ databases">
        <title>Alkalihalobacillus sp. strain MEB203 novel alkaliphilic bacterium from Lonar Lake, India.</title>
        <authorList>
            <person name="Joshi A."/>
            <person name="Thite S."/>
            <person name="Mengade P."/>
        </authorList>
    </citation>
    <scope>NUCLEOTIDE SEQUENCE</scope>
    <source>
        <strain evidence="2">MEB 203</strain>
    </source>
</reference>
<proteinExistence type="predicted"/>
<name>A0ABT5VGX5_9BACI</name>
<dbReference type="EMBL" id="JAOTPO010000010">
    <property type="protein sequence ID" value="MDE5414684.1"/>
    <property type="molecule type" value="Genomic_DNA"/>
</dbReference>
<dbReference type="RefSeq" id="WP_275119297.1">
    <property type="nucleotide sequence ID" value="NZ_JAOTPO010000010.1"/>
</dbReference>
<evidence type="ECO:0000259" key="1">
    <source>
        <dbReference type="PROSITE" id="PS51186"/>
    </source>
</evidence>
<dbReference type="InterPro" id="IPR016181">
    <property type="entry name" value="Acyl_CoA_acyltransferase"/>
</dbReference>
<dbReference type="GO" id="GO:0016746">
    <property type="term" value="F:acyltransferase activity"/>
    <property type="evidence" value="ECO:0007669"/>
    <property type="project" value="UniProtKB-KW"/>
</dbReference>
<dbReference type="PROSITE" id="PS51186">
    <property type="entry name" value="GNAT"/>
    <property type="match status" value="1"/>
</dbReference>
<gene>
    <name evidence="2" type="ORF">N7Z68_14995</name>
</gene>
<dbReference type="SUPFAM" id="SSF55729">
    <property type="entry name" value="Acyl-CoA N-acyltransferases (Nat)"/>
    <property type="match status" value="1"/>
</dbReference>
<dbReference type="Proteomes" id="UP001148125">
    <property type="component" value="Unassembled WGS sequence"/>
</dbReference>
<dbReference type="Pfam" id="PF13508">
    <property type="entry name" value="Acetyltransf_7"/>
    <property type="match status" value="1"/>
</dbReference>
<protein>
    <submittedName>
        <fullName evidence="2">GNAT family N-acetyltransferase</fullName>
        <ecNumber evidence="2">2.3.1.-</ecNumber>
    </submittedName>
</protein>
<feature type="domain" description="N-acetyltransferase" evidence="1">
    <location>
        <begin position="3"/>
        <end position="146"/>
    </location>
</feature>
<keyword evidence="3" id="KW-1185">Reference proteome</keyword>
<dbReference type="Gene3D" id="3.40.630.30">
    <property type="match status" value="1"/>
</dbReference>
<evidence type="ECO:0000313" key="2">
    <source>
        <dbReference type="EMBL" id="MDE5414684.1"/>
    </source>
</evidence>
<keyword evidence="2" id="KW-0808">Transferase</keyword>
<evidence type="ECO:0000313" key="3">
    <source>
        <dbReference type="Proteomes" id="UP001148125"/>
    </source>
</evidence>
<keyword evidence="2" id="KW-0012">Acyltransferase</keyword>
<dbReference type="InterPro" id="IPR000182">
    <property type="entry name" value="GNAT_dom"/>
</dbReference>
<accession>A0ABT5VGX5</accession>
<comment type="caution">
    <text evidence="2">The sequence shown here is derived from an EMBL/GenBank/DDBJ whole genome shotgun (WGS) entry which is preliminary data.</text>
</comment>
<dbReference type="EC" id="2.3.1.-" evidence="2"/>
<organism evidence="2 3">
    <name type="scientific">Alkalihalobacterium chitinilyticum</name>
    <dbReference type="NCBI Taxonomy" id="2980103"/>
    <lineage>
        <taxon>Bacteria</taxon>
        <taxon>Bacillati</taxon>
        <taxon>Bacillota</taxon>
        <taxon>Bacilli</taxon>
        <taxon>Bacillales</taxon>
        <taxon>Bacillaceae</taxon>
        <taxon>Alkalihalobacterium</taxon>
    </lineage>
</organism>